<dbReference type="AlphaFoldDB" id="A0A2S0UKQ2"/>
<feature type="domain" description="DUF4142" evidence="2">
    <location>
        <begin position="64"/>
        <end position="203"/>
    </location>
</feature>
<sequence>MRGGQSKPEADVVVGRDNQPTKGVSMKLMTMAVSLALAVTPVLAQTTSADGPAADSAAGVGVTTDAVFVKLATSSNILEIRSSELARDRAGSDAVKAFAERMIADHAAASAKLAEVAGQPAPDMSADLSGQMDAKHAEQLAALEAVTGEGFEQAYIDLQRQAHDAAVALFQSYATNGEDGAVKDFAEATVPTLQEHLTLVQDMSEAP</sequence>
<dbReference type="InterPro" id="IPR012347">
    <property type="entry name" value="Ferritin-like"/>
</dbReference>
<dbReference type="Pfam" id="PF13628">
    <property type="entry name" value="DUF4142"/>
    <property type="match status" value="1"/>
</dbReference>
<keyword evidence="1" id="KW-0732">Signal</keyword>
<feature type="chain" id="PRO_5015663866" evidence="1">
    <location>
        <begin position="45"/>
        <end position="207"/>
    </location>
</feature>
<keyword evidence="4" id="KW-1185">Reference proteome</keyword>
<accession>A0A2S0UKQ2</accession>
<evidence type="ECO:0000313" key="4">
    <source>
        <dbReference type="Proteomes" id="UP000244496"/>
    </source>
</evidence>
<dbReference type="KEGG" id="geh:HYN69_07600"/>
<evidence type="ECO:0000256" key="1">
    <source>
        <dbReference type="SAM" id="SignalP"/>
    </source>
</evidence>
<feature type="signal peptide" evidence="1">
    <location>
        <begin position="1"/>
        <end position="44"/>
    </location>
</feature>
<proteinExistence type="predicted"/>
<dbReference type="InterPro" id="IPR025419">
    <property type="entry name" value="DUF4142"/>
</dbReference>
<dbReference type="PANTHER" id="PTHR38593">
    <property type="entry name" value="BLR2558 PROTEIN"/>
    <property type="match status" value="1"/>
</dbReference>
<evidence type="ECO:0000259" key="2">
    <source>
        <dbReference type="Pfam" id="PF13628"/>
    </source>
</evidence>
<evidence type="ECO:0000313" key="3">
    <source>
        <dbReference type="EMBL" id="AWB48399.1"/>
    </source>
</evidence>
<protein>
    <submittedName>
        <fullName evidence="3">DUF305 domain-containing protein</fullName>
    </submittedName>
</protein>
<dbReference type="EMBL" id="CP028918">
    <property type="protein sequence ID" value="AWB48399.1"/>
    <property type="molecule type" value="Genomic_DNA"/>
</dbReference>
<name>A0A2S0UKQ2_9RHOB</name>
<dbReference type="Proteomes" id="UP000244496">
    <property type="component" value="Chromosome"/>
</dbReference>
<dbReference type="PANTHER" id="PTHR38593:SF1">
    <property type="entry name" value="BLR2558 PROTEIN"/>
    <property type="match status" value="1"/>
</dbReference>
<reference evidence="3 4" key="1">
    <citation type="submission" date="2018-04" db="EMBL/GenBank/DDBJ databases">
        <title>Genome sequencing of Gemmobacter.</title>
        <authorList>
            <person name="Yi H."/>
            <person name="Baek M.-G."/>
        </authorList>
    </citation>
    <scope>NUCLEOTIDE SEQUENCE [LARGE SCALE GENOMIC DNA]</scope>
    <source>
        <strain evidence="3 4">HYN0069</strain>
    </source>
</reference>
<dbReference type="Gene3D" id="1.20.1260.10">
    <property type="match status" value="1"/>
</dbReference>
<organism evidence="3 4">
    <name type="scientific">Paragemmobacter aquarius</name>
    <dbReference type="NCBI Taxonomy" id="2169400"/>
    <lineage>
        <taxon>Bacteria</taxon>
        <taxon>Pseudomonadati</taxon>
        <taxon>Pseudomonadota</taxon>
        <taxon>Alphaproteobacteria</taxon>
        <taxon>Rhodobacterales</taxon>
        <taxon>Paracoccaceae</taxon>
        <taxon>Paragemmobacter</taxon>
    </lineage>
</organism>
<gene>
    <name evidence="3" type="ORF">HYN69_07600</name>
</gene>